<evidence type="ECO:0000256" key="2">
    <source>
        <dbReference type="ARBA" id="ARBA00029447"/>
    </source>
</evidence>
<dbReference type="PROSITE" id="PS50111">
    <property type="entry name" value="CHEMOTAXIS_TRANSDUC_2"/>
    <property type="match status" value="1"/>
</dbReference>
<protein>
    <submittedName>
        <fullName evidence="3">Uncharacterized protein</fullName>
    </submittedName>
</protein>
<proteinExistence type="inferred from homology"/>
<dbReference type="GO" id="GO:0007165">
    <property type="term" value="P:signal transduction"/>
    <property type="evidence" value="ECO:0007669"/>
    <property type="project" value="UniProtKB-KW"/>
</dbReference>
<organism evidence="3 4">
    <name type="scientific">Clostridium felsineum</name>
    <dbReference type="NCBI Taxonomy" id="36839"/>
    <lineage>
        <taxon>Bacteria</taxon>
        <taxon>Bacillati</taxon>
        <taxon>Bacillota</taxon>
        <taxon>Clostridia</taxon>
        <taxon>Eubacteriales</taxon>
        <taxon>Clostridiaceae</taxon>
        <taxon>Clostridium</taxon>
    </lineage>
</organism>
<dbReference type="InterPro" id="IPR004089">
    <property type="entry name" value="MCPsignal_dom"/>
</dbReference>
<dbReference type="CDD" id="cd06225">
    <property type="entry name" value="HAMP"/>
    <property type="match status" value="1"/>
</dbReference>
<dbReference type="RefSeq" id="WP_077835461.1">
    <property type="nucleotide sequence ID" value="NZ_CP096983.1"/>
</dbReference>
<evidence type="ECO:0000313" key="3">
    <source>
        <dbReference type="EMBL" id="URZ11200.1"/>
    </source>
</evidence>
<dbReference type="GO" id="GO:0006935">
    <property type="term" value="P:chemotaxis"/>
    <property type="evidence" value="ECO:0007669"/>
    <property type="project" value="InterPro"/>
</dbReference>
<dbReference type="SMART" id="SM00283">
    <property type="entry name" value="MA"/>
    <property type="match status" value="1"/>
</dbReference>
<keyword evidence="1" id="KW-0807">Transducer</keyword>
<dbReference type="PRINTS" id="PR00260">
    <property type="entry name" value="CHEMTRNSDUCR"/>
</dbReference>
<dbReference type="InterPro" id="IPR004090">
    <property type="entry name" value="Chemotax_Me-accpt_rcpt"/>
</dbReference>
<dbReference type="InterPro" id="IPR003660">
    <property type="entry name" value="HAMP_dom"/>
</dbReference>
<comment type="similarity">
    <text evidence="2">Belongs to the methyl-accepting chemotaxis (MCP) protein family.</text>
</comment>
<evidence type="ECO:0000313" key="4">
    <source>
        <dbReference type="Proteomes" id="UP000190951"/>
    </source>
</evidence>
<dbReference type="GO" id="GO:0016020">
    <property type="term" value="C:membrane"/>
    <property type="evidence" value="ECO:0007669"/>
    <property type="project" value="InterPro"/>
</dbReference>
<dbReference type="EMBL" id="CP096983">
    <property type="protein sequence ID" value="URZ11200.1"/>
    <property type="molecule type" value="Genomic_DNA"/>
</dbReference>
<dbReference type="Pfam" id="PF00015">
    <property type="entry name" value="MCPsignal"/>
    <property type="match status" value="1"/>
</dbReference>
<dbReference type="STRING" id="84029.CROST_00490"/>
<evidence type="ECO:0000256" key="1">
    <source>
        <dbReference type="ARBA" id="ARBA00023224"/>
    </source>
</evidence>
<sequence length="567" mass="62083">MHKNIQGNIRNRSLRVKLITILAGIIIPMTFLSIGTFAIMKNLMNRLDTMIEVTVKSNEIFSLVDTSTSEVNNVVLNKDDKSNNAALKTLRTVKNNINFIKENTTSLNSMKSVDVIERIMSTYEENLNKLIEANKSGNAEQAMKSFKVISLTLNSSNDSIQDLVTNQLTDQRTEKIALLKTASVIGIVIILLIISISILSFTVATYLINTIVSTIKKLVNYATSIAENDLALADIDIKSSDELGVLAEAFNKMKGNLRHLINRINNESSNVTDAAYNLQTNTEQSSKALEQIAVSVQELSEGALIQADQAEKTVSVVNDLFKANKRISENAYKVLSTSDAATNAAVLGNEKLKKVIEQIKIVESKIVPVQSIAELLNQRSNEIKTVVDTITEIASQTNLLALNSAIEAARAGENGKGFAVVADEVKKLAEDSQNATVEITNMLLEIQEKSNALSKNMISGVQEIKESTSIAETAKQAFNDILNTSSDVDKQMKEISMEIEGIVKEISNVERMSLDIEKIAKSSSESNHDVAAAVEEQTASVEEIFSTTTVLSKMSNELKTLINEFKV</sequence>
<dbReference type="PANTHER" id="PTHR32089">
    <property type="entry name" value="METHYL-ACCEPTING CHEMOTAXIS PROTEIN MCPB"/>
    <property type="match status" value="1"/>
</dbReference>
<dbReference type="PANTHER" id="PTHR32089:SF112">
    <property type="entry name" value="LYSOZYME-LIKE PROTEIN-RELATED"/>
    <property type="match status" value="1"/>
</dbReference>
<gene>
    <name evidence="3" type="ORF">CROST_019170</name>
</gene>
<dbReference type="Gene3D" id="1.10.287.950">
    <property type="entry name" value="Methyl-accepting chemotaxis protein"/>
    <property type="match status" value="1"/>
</dbReference>
<accession>A0A1S8LR80</accession>
<dbReference type="GO" id="GO:0004888">
    <property type="term" value="F:transmembrane signaling receptor activity"/>
    <property type="evidence" value="ECO:0007669"/>
    <property type="project" value="InterPro"/>
</dbReference>
<dbReference type="Pfam" id="PF00672">
    <property type="entry name" value="HAMP"/>
    <property type="match status" value="1"/>
</dbReference>
<dbReference type="PROSITE" id="PS50885">
    <property type="entry name" value="HAMP"/>
    <property type="match status" value="1"/>
</dbReference>
<name>A0A1S8LR80_9CLOT</name>
<reference evidence="3 4" key="1">
    <citation type="submission" date="2022-04" db="EMBL/GenBank/DDBJ databases">
        <title>Genome sequence of C. roseum typestrain.</title>
        <authorList>
            <person name="Poehlein A."/>
            <person name="Schoch T."/>
            <person name="Duerre P."/>
            <person name="Daniel R."/>
        </authorList>
    </citation>
    <scope>NUCLEOTIDE SEQUENCE [LARGE SCALE GENOMIC DNA]</scope>
    <source>
        <strain evidence="3 4">DSM 7320</strain>
    </source>
</reference>
<dbReference type="Gene3D" id="6.10.340.10">
    <property type="match status" value="1"/>
</dbReference>
<dbReference type="KEGG" id="crw:CROST_019170"/>
<keyword evidence="4" id="KW-1185">Reference proteome</keyword>
<dbReference type="SUPFAM" id="SSF58104">
    <property type="entry name" value="Methyl-accepting chemotaxis protein (MCP) signaling domain"/>
    <property type="match status" value="1"/>
</dbReference>
<dbReference type="AlphaFoldDB" id="A0A1S8LR80"/>
<dbReference type="Proteomes" id="UP000190951">
    <property type="component" value="Chromosome"/>
</dbReference>
<dbReference type="SMART" id="SM00304">
    <property type="entry name" value="HAMP"/>
    <property type="match status" value="1"/>
</dbReference>